<comment type="caution">
    <text evidence="2">The sequence shown here is derived from an EMBL/GenBank/DDBJ whole genome shotgun (WGS) entry which is preliminary data.</text>
</comment>
<proteinExistence type="predicted"/>
<evidence type="ECO:0000313" key="2">
    <source>
        <dbReference type="EMBL" id="KKD00165.1"/>
    </source>
</evidence>
<organism evidence="2 3">
    <name type="scientific">Photobacterium halotolerans</name>
    <dbReference type="NCBI Taxonomy" id="265726"/>
    <lineage>
        <taxon>Bacteria</taxon>
        <taxon>Pseudomonadati</taxon>
        <taxon>Pseudomonadota</taxon>
        <taxon>Gammaproteobacteria</taxon>
        <taxon>Vibrionales</taxon>
        <taxon>Vibrionaceae</taxon>
        <taxon>Photobacterium</taxon>
    </lineage>
</organism>
<reference evidence="2 3" key="1">
    <citation type="submission" date="2014-12" db="EMBL/GenBank/DDBJ databases">
        <title>Mercury Reductase activity and rhizosphere competence traits in the genome of root associated Photobacterium halotolerans MELD1.</title>
        <authorList>
            <person name="Mathew D.C."/>
            <person name="Huang C.-C."/>
        </authorList>
    </citation>
    <scope>NUCLEOTIDE SEQUENCE [LARGE SCALE GENOMIC DNA]</scope>
    <source>
        <strain evidence="2 3">MELD1</strain>
    </source>
</reference>
<dbReference type="Proteomes" id="UP000033633">
    <property type="component" value="Unassembled WGS sequence"/>
</dbReference>
<dbReference type="PANTHER" id="PTHR30136">
    <property type="entry name" value="HELIX-TURN-HELIX TRANSCRIPTIONAL REGULATOR, ICLR FAMILY"/>
    <property type="match status" value="1"/>
</dbReference>
<dbReference type="InterPro" id="IPR036390">
    <property type="entry name" value="WH_DNA-bd_sf"/>
</dbReference>
<dbReference type="RefSeq" id="WP_046220458.1">
    <property type="nucleotide sequence ID" value="NZ_JWYV01000006.1"/>
</dbReference>
<accession>A0A0F5VFB7</accession>
<gene>
    <name evidence="2" type="ORF">KY46_09800</name>
</gene>
<dbReference type="GO" id="GO:0045892">
    <property type="term" value="P:negative regulation of DNA-templated transcription"/>
    <property type="evidence" value="ECO:0007669"/>
    <property type="project" value="TreeGrafter"/>
</dbReference>
<evidence type="ECO:0000259" key="1">
    <source>
        <dbReference type="Pfam" id="PF09339"/>
    </source>
</evidence>
<dbReference type="GO" id="GO:0003677">
    <property type="term" value="F:DNA binding"/>
    <property type="evidence" value="ECO:0007669"/>
    <property type="project" value="InterPro"/>
</dbReference>
<dbReference type="Pfam" id="PF09339">
    <property type="entry name" value="HTH_IclR"/>
    <property type="match status" value="1"/>
</dbReference>
<name>A0A0F5VFB7_9GAMM</name>
<dbReference type="AlphaFoldDB" id="A0A0F5VFB7"/>
<dbReference type="SUPFAM" id="SSF55781">
    <property type="entry name" value="GAF domain-like"/>
    <property type="match status" value="1"/>
</dbReference>
<dbReference type="InterPro" id="IPR005471">
    <property type="entry name" value="Tscrpt_reg_IclR_N"/>
</dbReference>
<dbReference type="InterPro" id="IPR050707">
    <property type="entry name" value="HTH_MetabolicPath_Reg"/>
</dbReference>
<dbReference type="STRING" id="265726.KY46_09800"/>
<dbReference type="InterPro" id="IPR036388">
    <property type="entry name" value="WH-like_DNA-bd_sf"/>
</dbReference>
<protein>
    <recommendedName>
        <fullName evidence="1">HTH iclR-type domain-containing protein</fullName>
    </recommendedName>
</protein>
<dbReference type="PANTHER" id="PTHR30136:SF35">
    <property type="entry name" value="HTH-TYPE TRANSCRIPTIONAL REGULATOR RV1719"/>
    <property type="match status" value="1"/>
</dbReference>
<evidence type="ECO:0000313" key="3">
    <source>
        <dbReference type="Proteomes" id="UP000033633"/>
    </source>
</evidence>
<keyword evidence="3" id="KW-1185">Reference proteome</keyword>
<dbReference type="SUPFAM" id="SSF46785">
    <property type="entry name" value="Winged helix' DNA-binding domain"/>
    <property type="match status" value="1"/>
</dbReference>
<dbReference type="EMBL" id="JWYV01000006">
    <property type="protein sequence ID" value="KKD00165.1"/>
    <property type="molecule type" value="Genomic_DNA"/>
</dbReference>
<dbReference type="PATRIC" id="fig|265726.11.peg.4117"/>
<dbReference type="OrthoDB" id="9807558at2"/>
<dbReference type="GO" id="GO:0003700">
    <property type="term" value="F:DNA-binding transcription factor activity"/>
    <property type="evidence" value="ECO:0007669"/>
    <property type="project" value="TreeGrafter"/>
</dbReference>
<feature type="domain" description="HTH iclR-type" evidence="1">
    <location>
        <begin position="9"/>
        <end position="56"/>
    </location>
</feature>
<dbReference type="Gene3D" id="1.10.10.10">
    <property type="entry name" value="Winged helix-like DNA-binding domain superfamily/Winged helix DNA-binding domain"/>
    <property type="match status" value="1"/>
</dbReference>
<sequence>MDLKNETPVMRVLRLLTLMAEQETLSLEEAHLLTGLSKSTLTRAFLSLEQAGWVHRYLGNHKYTYIPPYSDKLRDEQIECVLKKRLAVLVKPILEGLYQITGLSTDFTFMFDELVIVESSFGLTDARVAKRAVIGLGVDLQHSSMGKAYSAALAGQHRDGMYYARKKQFWGYKELKQTFNISAIAIPVFYQQQPIGSINLAWFDTNISSYEETKVAEQFLTDLYQASQRIADAISESGLDITPFIRIAQIK</sequence>